<dbReference type="PANTHER" id="PTHR38537:SF8">
    <property type="entry name" value="FILAMIN-A"/>
    <property type="match status" value="1"/>
</dbReference>
<dbReference type="FunFam" id="2.60.40.10:FF:000096">
    <property type="entry name" value="filamin-C isoform X2"/>
    <property type="match status" value="1"/>
</dbReference>
<evidence type="ECO:0000256" key="1">
    <source>
        <dbReference type="ARBA" id="ARBA00009238"/>
    </source>
</evidence>
<dbReference type="Gene3D" id="2.60.40.10">
    <property type="entry name" value="Immunoglobulins"/>
    <property type="match status" value="3"/>
</dbReference>
<keyword evidence="5" id="KW-1185">Reference proteome</keyword>
<name>A0A7J7J1H9_BUGNE</name>
<comment type="similarity">
    <text evidence="1">Belongs to the filamin family.</text>
</comment>
<dbReference type="GO" id="GO:0051015">
    <property type="term" value="F:actin filament binding"/>
    <property type="evidence" value="ECO:0007669"/>
    <property type="project" value="InterPro"/>
</dbReference>
<evidence type="ECO:0000313" key="5">
    <source>
        <dbReference type="Proteomes" id="UP000593567"/>
    </source>
</evidence>
<evidence type="ECO:0000256" key="2">
    <source>
        <dbReference type="ARBA" id="ARBA00022737"/>
    </source>
</evidence>
<proteinExistence type="inferred from homology"/>
<organism evidence="4 5">
    <name type="scientific">Bugula neritina</name>
    <name type="common">Brown bryozoan</name>
    <name type="synonym">Sertularia neritina</name>
    <dbReference type="NCBI Taxonomy" id="10212"/>
    <lineage>
        <taxon>Eukaryota</taxon>
        <taxon>Metazoa</taxon>
        <taxon>Spiralia</taxon>
        <taxon>Lophotrochozoa</taxon>
        <taxon>Bryozoa</taxon>
        <taxon>Gymnolaemata</taxon>
        <taxon>Cheilostomatida</taxon>
        <taxon>Flustrina</taxon>
        <taxon>Buguloidea</taxon>
        <taxon>Bugulidae</taxon>
        <taxon>Bugula</taxon>
    </lineage>
</organism>
<dbReference type="InterPro" id="IPR014756">
    <property type="entry name" value="Ig_E-set"/>
</dbReference>
<feature type="repeat" description="Filamin" evidence="3">
    <location>
        <begin position="164"/>
        <end position="261"/>
    </location>
</feature>
<protein>
    <submittedName>
        <fullName evidence="4">FLNB</fullName>
    </submittedName>
</protein>
<dbReference type="EMBL" id="VXIV02003223">
    <property type="protein sequence ID" value="KAF6019534.1"/>
    <property type="molecule type" value="Genomic_DNA"/>
</dbReference>
<dbReference type="SMART" id="SM00557">
    <property type="entry name" value="IG_FLMN"/>
    <property type="match status" value="2"/>
</dbReference>
<dbReference type="PANTHER" id="PTHR38537">
    <property type="entry name" value="JITTERBUG, ISOFORM N"/>
    <property type="match status" value="1"/>
</dbReference>
<accession>A0A7J7J1H9</accession>
<dbReference type="OrthoDB" id="5334309at2759"/>
<dbReference type="PROSITE" id="PS50194">
    <property type="entry name" value="FILAMIN_REPEAT"/>
    <property type="match status" value="3"/>
</dbReference>
<evidence type="ECO:0000313" key="4">
    <source>
        <dbReference type="EMBL" id="KAF6019534.1"/>
    </source>
</evidence>
<dbReference type="AlphaFoldDB" id="A0A7J7J1H9"/>
<keyword evidence="2" id="KW-0677">Repeat</keyword>
<dbReference type="Proteomes" id="UP000593567">
    <property type="component" value="Unassembled WGS sequence"/>
</dbReference>
<feature type="repeat" description="Filamin" evidence="3">
    <location>
        <begin position="1"/>
        <end position="38"/>
    </location>
</feature>
<dbReference type="InterPro" id="IPR017868">
    <property type="entry name" value="Filamin/ABP280_repeat-like"/>
</dbReference>
<feature type="repeat" description="Filamin" evidence="3">
    <location>
        <begin position="40"/>
        <end position="132"/>
    </location>
</feature>
<sequence>MFVARYAIRFIPRENGVHYIHVLLDRSHIRGSPFRAIVGDQEPDPGVVTASGPGLKKAETGVENKFYVHTVGAGASSLAVTVDGPSKAKLEAREIDDGYEFTYNPSAPGDYFITIKYGGNHHIAGSPFKAKCTGSGSPGALQSAQCIIETEKKTEADLVNSLPRFHSDGSKCTSKGPGLTKAFVNKKAQFTVDSAAAGQNMLFVGMIGPANNAPPVDEILIKYAQRNTYNVSYSVKQKGKYYLIVKWGDDHIPGSPFNVDVV</sequence>
<gene>
    <name evidence="4" type="ORF">EB796_022185</name>
</gene>
<dbReference type="Pfam" id="PF00630">
    <property type="entry name" value="Filamin"/>
    <property type="match status" value="2"/>
</dbReference>
<dbReference type="InterPro" id="IPR044801">
    <property type="entry name" value="Filamin"/>
</dbReference>
<dbReference type="InterPro" id="IPR001298">
    <property type="entry name" value="Filamin/ABP280_rpt"/>
</dbReference>
<comment type="caution">
    <text evidence="4">The sequence shown here is derived from an EMBL/GenBank/DDBJ whole genome shotgun (WGS) entry which is preliminary data.</text>
</comment>
<dbReference type="InterPro" id="IPR013783">
    <property type="entry name" value="Ig-like_fold"/>
</dbReference>
<dbReference type="GO" id="GO:0030036">
    <property type="term" value="P:actin cytoskeleton organization"/>
    <property type="evidence" value="ECO:0007669"/>
    <property type="project" value="InterPro"/>
</dbReference>
<dbReference type="SUPFAM" id="SSF81296">
    <property type="entry name" value="E set domains"/>
    <property type="match status" value="3"/>
</dbReference>
<evidence type="ECO:0000256" key="3">
    <source>
        <dbReference type="PROSITE-ProRule" id="PRU00087"/>
    </source>
</evidence>
<reference evidence="4" key="1">
    <citation type="submission" date="2020-06" db="EMBL/GenBank/DDBJ databases">
        <title>Draft genome of Bugula neritina, a colonial animal packing powerful symbionts and potential medicines.</title>
        <authorList>
            <person name="Rayko M."/>
        </authorList>
    </citation>
    <scope>NUCLEOTIDE SEQUENCE [LARGE SCALE GENOMIC DNA]</scope>
    <source>
        <strain evidence="4">Kwan_BN1</strain>
    </source>
</reference>